<evidence type="ECO:0000259" key="3">
    <source>
        <dbReference type="PROSITE" id="PS01031"/>
    </source>
</evidence>
<dbReference type="Gene3D" id="2.60.40.790">
    <property type="match status" value="1"/>
</dbReference>
<accession>A0ABW5IMC3</accession>
<feature type="domain" description="SHSP" evidence="3">
    <location>
        <begin position="22"/>
        <end position="128"/>
    </location>
</feature>
<dbReference type="InterPro" id="IPR002068">
    <property type="entry name" value="A-crystallin/Hsp20_dom"/>
</dbReference>
<dbReference type="RefSeq" id="WP_377505921.1">
    <property type="nucleotide sequence ID" value="NZ_JBHULU010000012.1"/>
</dbReference>
<dbReference type="CDD" id="cd06464">
    <property type="entry name" value="ACD_sHsps-like"/>
    <property type="match status" value="1"/>
</dbReference>
<dbReference type="Proteomes" id="UP001597544">
    <property type="component" value="Unassembled WGS sequence"/>
</dbReference>
<reference evidence="5" key="1">
    <citation type="journal article" date="2019" name="Int. J. Syst. Evol. Microbiol.">
        <title>The Global Catalogue of Microorganisms (GCM) 10K type strain sequencing project: providing services to taxonomists for standard genome sequencing and annotation.</title>
        <authorList>
            <consortium name="The Broad Institute Genomics Platform"/>
            <consortium name="The Broad Institute Genome Sequencing Center for Infectious Disease"/>
            <person name="Wu L."/>
            <person name="Ma J."/>
        </authorList>
    </citation>
    <scope>NUCLEOTIDE SEQUENCE [LARGE SCALE GENOMIC DNA]</scope>
    <source>
        <strain evidence="5">KCTC 42498</strain>
    </source>
</reference>
<dbReference type="EMBL" id="JBHULU010000012">
    <property type="protein sequence ID" value="MFD2514082.1"/>
    <property type="molecule type" value="Genomic_DNA"/>
</dbReference>
<comment type="similarity">
    <text evidence="1 2">Belongs to the small heat shock protein (HSP20) family.</text>
</comment>
<evidence type="ECO:0000313" key="4">
    <source>
        <dbReference type="EMBL" id="MFD2514082.1"/>
    </source>
</evidence>
<evidence type="ECO:0000256" key="1">
    <source>
        <dbReference type="PROSITE-ProRule" id="PRU00285"/>
    </source>
</evidence>
<protein>
    <submittedName>
        <fullName evidence="4">Hsp20/alpha crystallin family protein</fullName>
    </submittedName>
</protein>
<gene>
    <name evidence="4" type="ORF">ACFSRY_09410</name>
</gene>
<evidence type="ECO:0000256" key="2">
    <source>
        <dbReference type="RuleBase" id="RU003616"/>
    </source>
</evidence>
<dbReference type="InterPro" id="IPR008978">
    <property type="entry name" value="HSP20-like_chaperone"/>
</dbReference>
<sequence>MKIIKNKEFLRNIAQQLDLFNTVGGGISETYVDVKKYKKGAIINVWAAGVNPEAFKVVLHNNQLTIYSVLHSEHNPQLAAPLFNKVFMLPPAVNLGRIEAIYQEGQLQVKLPYYESVEQPREIEIKQQ</sequence>
<dbReference type="PROSITE" id="PS01031">
    <property type="entry name" value="SHSP"/>
    <property type="match status" value="1"/>
</dbReference>
<proteinExistence type="inferred from homology"/>
<keyword evidence="5" id="KW-1185">Reference proteome</keyword>
<name>A0ABW5IMC3_9BACT</name>
<dbReference type="SUPFAM" id="SSF49764">
    <property type="entry name" value="HSP20-like chaperones"/>
    <property type="match status" value="1"/>
</dbReference>
<evidence type="ECO:0000313" key="5">
    <source>
        <dbReference type="Proteomes" id="UP001597544"/>
    </source>
</evidence>
<dbReference type="Pfam" id="PF00011">
    <property type="entry name" value="HSP20"/>
    <property type="match status" value="1"/>
</dbReference>
<comment type="caution">
    <text evidence="4">The sequence shown here is derived from an EMBL/GenBank/DDBJ whole genome shotgun (WGS) entry which is preliminary data.</text>
</comment>
<organism evidence="4 5">
    <name type="scientific">Pontibacter locisalis</name>
    <dbReference type="NCBI Taxonomy" id="1719035"/>
    <lineage>
        <taxon>Bacteria</taxon>
        <taxon>Pseudomonadati</taxon>
        <taxon>Bacteroidota</taxon>
        <taxon>Cytophagia</taxon>
        <taxon>Cytophagales</taxon>
        <taxon>Hymenobacteraceae</taxon>
        <taxon>Pontibacter</taxon>
    </lineage>
</organism>